<evidence type="ECO:0000313" key="11">
    <source>
        <dbReference type="EMBL" id="QSP95459.1"/>
    </source>
</evidence>
<evidence type="ECO:0000256" key="1">
    <source>
        <dbReference type="ARBA" id="ARBA00004370"/>
    </source>
</evidence>
<dbReference type="PROSITE" id="PS50885">
    <property type="entry name" value="HAMP"/>
    <property type="match status" value="1"/>
</dbReference>
<evidence type="ECO:0008006" key="13">
    <source>
        <dbReference type="Google" id="ProtNLM"/>
    </source>
</evidence>
<evidence type="ECO:0000259" key="9">
    <source>
        <dbReference type="PROSITE" id="PS50111"/>
    </source>
</evidence>
<evidence type="ECO:0000256" key="8">
    <source>
        <dbReference type="SAM" id="Phobius"/>
    </source>
</evidence>
<reference evidence="11 12" key="1">
    <citation type="submission" date="2021-03" db="EMBL/GenBank/DDBJ databases">
        <title>Genome sequencing of Marinobacter sp. LPB0319.</title>
        <authorList>
            <person name="Kim J."/>
        </authorList>
    </citation>
    <scope>NUCLEOTIDE SEQUENCE [LARGE SCALE GENOMIC DNA]</scope>
    <source>
        <strain evidence="11 12">LPB0319</strain>
    </source>
</reference>
<feature type="domain" description="HAMP" evidence="10">
    <location>
        <begin position="223"/>
        <end position="276"/>
    </location>
</feature>
<dbReference type="InterPro" id="IPR004089">
    <property type="entry name" value="MCPsignal_dom"/>
</dbReference>
<name>A0ABX7MVP2_9GAMM</name>
<dbReference type="Pfam" id="PF00015">
    <property type="entry name" value="MCPsignal"/>
    <property type="match status" value="1"/>
</dbReference>
<evidence type="ECO:0000256" key="4">
    <source>
        <dbReference type="ARBA" id="ARBA00023136"/>
    </source>
</evidence>
<evidence type="ECO:0000256" key="2">
    <source>
        <dbReference type="ARBA" id="ARBA00022692"/>
    </source>
</evidence>
<dbReference type="PANTHER" id="PTHR32089">
    <property type="entry name" value="METHYL-ACCEPTING CHEMOTAXIS PROTEIN MCPB"/>
    <property type="match status" value="1"/>
</dbReference>
<accession>A0ABX7MVP2</accession>
<dbReference type="EMBL" id="CP071247">
    <property type="protein sequence ID" value="QSP95459.1"/>
    <property type="molecule type" value="Genomic_DNA"/>
</dbReference>
<dbReference type="PROSITE" id="PS50111">
    <property type="entry name" value="CHEMOTAXIS_TRANSDUC_2"/>
    <property type="match status" value="1"/>
</dbReference>
<dbReference type="SUPFAM" id="SSF58104">
    <property type="entry name" value="Methyl-accepting chemotaxis protein (MCP) signaling domain"/>
    <property type="match status" value="1"/>
</dbReference>
<keyword evidence="5 7" id="KW-0807">Transducer</keyword>
<evidence type="ECO:0000256" key="6">
    <source>
        <dbReference type="ARBA" id="ARBA00029447"/>
    </source>
</evidence>
<feature type="transmembrane region" description="Helical" evidence="8">
    <location>
        <begin position="196"/>
        <end position="221"/>
    </location>
</feature>
<dbReference type="PANTHER" id="PTHR32089:SF112">
    <property type="entry name" value="LYSOZYME-LIKE PROTEIN-RELATED"/>
    <property type="match status" value="1"/>
</dbReference>
<comment type="similarity">
    <text evidence="6">Belongs to the methyl-accepting chemotaxis (MCP) protein family.</text>
</comment>
<sequence length="554" mass="60377">MKDLAVWRHLPLKAKIRIPVIAVSIIVFVISASAYLKEAELRASYTQASEQIMPSLNALQMAEVALYKALVSERDYIVLGVISMDEQALIDKDAERKAAIEHAQSLIESARENTRGIDLQQQDLGFDQIQKALKGWVAFSDQVIFEAYEGNDLLARNISTKKGLEAFNQTMQRMDLAIEAMKSINTASTSKALTGFALLDTLLLGQLVLILLTFAFIAFVLPRYVVGPIRAVTNSLQGMVRNNESSEPLRKDTNDEIGDLIDGVNAVTQHFAHQLAQTTENVRKLESISSTLVASSNSTSERSSQQYRAIEDVAESLSQLFEAARHIAVNANDAASSANSAREQAVIGEEQVRSTIRAVQEVTADVKNASGLVQKLNTNAQSASSILDAISAIAEQTNLLALNAAIEAARAGEQGRGFAVVADEVRTLASRTQSSTQEIHSVLQQLQEQTEQASSLITESARKAQTCVDQSVVAEQSLQRITADVSDISERNEMIASATEEHEQTSTKLESYIKDIKTMAQGTTDSVSQFDHVARDINTITSNLSQLTGHIKLD</sequence>
<protein>
    <recommendedName>
        <fullName evidence="13">Methyl-accepting chemotaxis protein</fullName>
    </recommendedName>
</protein>
<feature type="transmembrane region" description="Helical" evidence="8">
    <location>
        <begin position="16"/>
        <end position="36"/>
    </location>
</feature>
<evidence type="ECO:0000259" key="10">
    <source>
        <dbReference type="PROSITE" id="PS50885"/>
    </source>
</evidence>
<proteinExistence type="inferred from homology"/>
<dbReference type="Gene3D" id="1.10.287.950">
    <property type="entry name" value="Methyl-accepting chemotaxis protein"/>
    <property type="match status" value="1"/>
</dbReference>
<dbReference type="InterPro" id="IPR003660">
    <property type="entry name" value="HAMP_dom"/>
</dbReference>
<evidence type="ECO:0000256" key="7">
    <source>
        <dbReference type="PROSITE-ProRule" id="PRU00284"/>
    </source>
</evidence>
<keyword evidence="2 8" id="KW-0812">Transmembrane</keyword>
<dbReference type="RefSeq" id="WP_206644698.1">
    <property type="nucleotide sequence ID" value="NZ_CP071247.1"/>
</dbReference>
<evidence type="ECO:0000256" key="5">
    <source>
        <dbReference type="ARBA" id="ARBA00023224"/>
    </source>
</evidence>
<evidence type="ECO:0000256" key="3">
    <source>
        <dbReference type="ARBA" id="ARBA00022989"/>
    </source>
</evidence>
<keyword evidence="12" id="KW-1185">Reference proteome</keyword>
<organism evidence="11 12">
    <name type="scientific">Marinobacter salinisoli</name>
    <dbReference type="NCBI Taxonomy" id="2769486"/>
    <lineage>
        <taxon>Bacteria</taxon>
        <taxon>Pseudomonadati</taxon>
        <taxon>Pseudomonadota</taxon>
        <taxon>Gammaproteobacteria</taxon>
        <taxon>Pseudomonadales</taxon>
        <taxon>Marinobacteraceae</taxon>
        <taxon>Marinobacter</taxon>
    </lineage>
</organism>
<feature type="domain" description="Methyl-accepting transducer" evidence="9">
    <location>
        <begin position="281"/>
        <end position="517"/>
    </location>
</feature>
<comment type="subcellular location">
    <subcellularLocation>
        <location evidence="1">Membrane</location>
    </subcellularLocation>
</comment>
<keyword evidence="3 8" id="KW-1133">Transmembrane helix</keyword>
<evidence type="ECO:0000313" key="12">
    <source>
        <dbReference type="Proteomes" id="UP000663555"/>
    </source>
</evidence>
<keyword evidence="4 8" id="KW-0472">Membrane</keyword>
<gene>
    <name evidence="11" type="ORF">LPB19_03305</name>
</gene>
<dbReference type="SMART" id="SM00283">
    <property type="entry name" value="MA"/>
    <property type="match status" value="1"/>
</dbReference>
<dbReference type="Proteomes" id="UP000663555">
    <property type="component" value="Chromosome"/>
</dbReference>